<dbReference type="PROSITE" id="PS00107">
    <property type="entry name" value="PROTEIN_KINASE_ATP"/>
    <property type="match status" value="1"/>
</dbReference>
<dbReference type="PANTHER" id="PTHR24055">
    <property type="entry name" value="MITOGEN-ACTIVATED PROTEIN KINASE"/>
    <property type="match status" value="1"/>
</dbReference>
<evidence type="ECO:0000313" key="6">
    <source>
        <dbReference type="EMBL" id="PTU25303.1"/>
    </source>
</evidence>
<evidence type="ECO:0000256" key="1">
    <source>
        <dbReference type="ARBA" id="ARBA00022527"/>
    </source>
</evidence>
<dbReference type="GO" id="GO:0004674">
    <property type="term" value="F:protein serine/threonine kinase activity"/>
    <property type="evidence" value="ECO:0007669"/>
    <property type="project" value="UniProtKB-KW"/>
</dbReference>
<evidence type="ECO:0000259" key="5">
    <source>
        <dbReference type="PROSITE" id="PS50011"/>
    </source>
</evidence>
<dbReference type="Proteomes" id="UP000244073">
    <property type="component" value="Unassembled WGS sequence"/>
</dbReference>
<keyword evidence="2 4" id="KW-0547">Nucleotide-binding</keyword>
<dbReference type="Pfam" id="PF00069">
    <property type="entry name" value="Pkinase"/>
    <property type="match status" value="1"/>
</dbReference>
<dbReference type="RefSeq" id="XP_040756695.1">
    <property type="nucleotide sequence ID" value="XM_040893041.1"/>
</dbReference>
<keyword evidence="1" id="KW-0418">Kinase</keyword>
<dbReference type="EMBL" id="MSFN02000001">
    <property type="protein sequence ID" value="PTU25303.1"/>
    <property type="molecule type" value="Genomic_DNA"/>
</dbReference>
<dbReference type="SUPFAM" id="SSF56112">
    <property type="entry name" value="Protein kinase-like (PK-like)"/>
    <property type="match status" value="1"/>
</dbReference>
<dbReference type="GO" id="GO:0005524">
    <property type="term" value="F:ATP binding"/>
    <property type="evidence" value="ECO:0007669"/>
    <property type="project" value="UniProtKB-UniRule"/>
</dbReference>
<dbReference type="InterPro" id="IPR011009">
    <property type="entry name" value="Kinase-like_dom_sf"/>
</dbReference>
<keyword evidence="3 4" id="KW-0067">ATP-binding</keyword>
<feature type="non-terminal residue" evidence="6">
    <location>
        <position position="64"/>
    </location>
</feature>
<dbReference type="OrthoDB" id="192887at2759"/>
<dbReference type="InterPro" id="IPR050117">
    <property type="entry name" value="MAPK"/>
</dbReference>
<proteinExistence type="predicted"/>
<reference evidence="6 7" key="1">
    <citation type="journal article" date="2018" name="Proc. Natl. Acad. Sci. U.S.A.">
        <title>Linking secondary metabolites to gene clusters through genome sequencing of six diverse Aspergillus species.</title>
        <authorList>
            <person name="Kaerboelling I."/>
            <person name="Vesth T.C."/>
            <person name="Frisvad J.C."/>
            <person name="Nybo J.L."/>
            <person name="Theobald S."/>
            <person name="Kuo A."/>
            <person name="Bowyer P."/>
            <person name="Matsuda Y."/>
            <person name="Mondo S."/>
            <person name="Lyhne E.K."/>
            <person name="Kogle M.E."/>
            <person name="Clum A."/>
            <person name="Lipzen A."/>
            <person name="Salamov A."/>
            <person name="Ngan C.Y."/>
            <person name="Daum C."/>
            <person name="Chiniquy J."/>
            <person name="Barry K."/>
            <person name="LaButti K."/>
            <person name="Haridas S."/>
            <person name="Simmons B.A."/>
            <person name="Magnuson J.K."/>
            <person name="Mortensen U.H."/>
            <person name="Larsen T.O."/>
            <person name="Grigoriev I.V."/>
            <person name="Baker S.E."/>
            <person name="Andersen M.R."/>
        </authorList>
    </citation>
    <scope>NUCLEOTIDE SEQUENCE [LARGE SCALE GENOMIC DNA]</scope>
    <source>
        <strain evidence="6 7">IBT 24754</strain>
    </source>
</reference>
<accession>A0A2T5M9T9</accession>
<gene>
    <name evidence="6" type="ORF">P175DRAFT_0408880</name>
</gene>
<feature type="non-terminal residue" evidence="6">
    <location>
        <position position="1"/>
    </location>
</feature>
<comment type="caution">
    <text evidence="6">The sequence shown here is derived from an EMBL/GenBank/DDBJ whole genome shotgun (WGS) entry which is preliminary data.</text>
</comment>
<sequence>ICSRYANLQPVGLGASGVVCSAYDLIVEQPVAIKKMMKPFDSASIAKRAYREVKLLKQLRHDNV</sequence>
<evidence type="ECO:0000313" key="7">
    <source>
        <dbReference type="Proteomes" id="UP000244073"/>
    </source>
</evidence>
<feature type="binding site" evidence="4">
    <location>
        <position position="35"/>
    </location>
    <ligand>
        <name>ATP</name>
        <dbReference type="ChEBI" id="CHEBI:30616"/>
    </ligand>
</feature>
<name>A0A2T5M9T9_9EURO</name>
<dbReference type="VEuPathDB" id="FungiDB:P175DRAFT_0408880"/>
<dbReference type="InterPro" id="IPR000719">
    <property type="entry name" value="Prot_kinase_dom"/>
</dbReference>
<keyword evidence="1" id="KW-0808">Transferase</keyword>
<dbReference type="GeneID" id="63809923"/>
<organism evidence="6 7">
    <name type="scientific">Aspergillus ochraceoroseus IBT 24754</name>
    <dbReference type="NCBI Taxonomy" id="1392256"/>
    <lineage>
        <taxon>Eukaryota</taxon>
        <taxon>Fungi</taxon>
        <taxon>Dikarya</taxon>
        <taxon>Ascomycota</taxon>
        <taxon>Pezizomycotina</taxon>
        <taxon>Eurotiomycetes</taxon>
        <taxon>Eurotiomycetidae</taxon>
        <taxon>Eurotiales</taxon>
        <taxon>Aspergillaceae</taxon>
        <taxon>Aspergillus</taxon>
        <taxon>Aspergillus subgen. Nidulantes</taxon>
    </lineage>
</organism>
<dbReference type="InterPro" id="IPR017441">
    <property type="entry name" value="Protein_kinase_ATP_BS"/>
</dbReference>
<evidence type="ECO:0000256" key="4">
    <source>
        <dbReference type="PROSITE-ProRule" id="PRU10141"/>
    </source>
</evidence>
<dbReference type="PROSITE" id="PS50011">
    <property type="entry name" value="PROTEIN_KINASE_DOM"/>
    <property type="match status" value="1"/>
</dbReference>
<feature type="domain" description="Protein kinase" evidence="5">
    <location>
        <begin position="5"/>
        <end position="64"/>
    </location>
</feature>
<dbReference type="Gene3D" id="3.30.200.20">
    <property type="entry name" value="Phosphorylase Kinase, domain 1"/>
    <property type="match status" value="1"/>
</dbReference>
<keyword evidence="1" id="KW-0723">Serine/threonine-protein kinase</keyword>
<protein>
    <recommendedName>
        <fullName evidence="5">Protein kinase domain-containing protein</fullName>
    </recommendedName>
</protein>
<dbReference type="AlphaFoldDB" id="A0A2T5M9T9"/>
<evidence type="ECO:0000256" key="3">
    <source>
        <dbReference type="ARBA" id="ARBA00022840"/>
    </source>
</evidence>
<evidence type="ECO:0000256" key="2">
    <source>
        <dbReference type="ARBA" id="ARBA00022741"/>
    </source>
</evidence>